<proteinExistence type="predicted"/>
<protein>
    <submittedName>
        <fullName evidence="1">Uncharacterized protein</fullName>
    </submittedName>
</protein>
<name>A0A4Y2J2V1_ARAVE</name>
<sequence length="100" mass="11429">MTDIRPSYTRLTSQKRAKNPCILSDRGLTYRHVVTLLSVDCIRYYIEEADSESLQDNAKPMEELLGTCSLTETFEVKLTRQRKADGRIVGHLLPDEDVRG</sequence>
<keyword evidence="2" id="KW-1185">Reference proteome</keyword>
<dbReference type="Proteomes" id="UP000499080">
    <property type="component" value="Unassembled WGS sequence"/>
</dbReference>
<dbReference type="AlphaFoldDB" id="A0A4Y2J2V1"/>
<comment type="caution">
    <text evidence="1">The sequence shown here is derived from an EMBL/GenBank/DDBJ whole genome shotgun (WGS) entry which is preliminary data.</text>
</comment>
<evidence type="ECO:0000313" key="2">
    <source>
        <dbReference type="Proteomes" id="UP000499080"/>
    </source>
</evidence>
<gene>
    <name evidence="1" type="ORF">AVEN_42293_1</name>
</gene>
<evidence type="ECO:0000313" key="1">
    <source>
        <dbReference type="EMBL" id="GBM84493.1"/>
    </source>
</evidence>
<reference evidence="1 2" key="1">
    <citation type="journal article" date="2019" name="Sci. Rep.">
        <title>Orb-weaving spider Araneus ventricosus genome elucidates the spidroin gene catalogue.</title>
        <authorList>
            <person name="Kono N."/>
            <person name="Nakamura H."/>
            <person name="Ohtoshi R."/>
            <person name="Moran D.A.P."/>
            <person name="Shinohara A."/>
            <person name="Yoshida Y."/>
            <person name="Fujiwara M."/>
            <person name="Mori M."/>
            <person name="Tomita M."/>
            <person name="Arakawa K."/>
        </authorList>
    </citation>
    <scope>NUCLEOTIDE SEQUENCE [LARGE SCALE GENOMIC DNA]</scope>
</reference>
<organism evidence="1 2">
    <name type="scientific">Araneus ventricosus</name>
    <name type="common">Orbweaver spider</name>
    <name type="synonym">Epeira ventricosa</name>
    <dbReference type="NCBI Taxonomy" id="182803"/>
    <lineage>
        <taxon>Eukaryota</taxon>
        <taxon>Metazoa</taxon>
        <taxon>Ecdysozoa</taxon>
        <taxon>Arthropoda</taxon>
        <taxon>Chelicerata</taxon>
        <taxon>Arachnida</taxon>
        <taxon>Araneae</taxon>
        <taxon>Araneomorphae</taxon>
        <taxon>Entelegynae</taxon>
        <taxon>Araneoidea</taxon>
        <taxon>Araneidae</taxon>
        <taxon>Araneus</taxon>
    </lineage>
</organism>
<accession>A0A4Y2J2V1</accession>
<dbReference type="EMBL" id="BGPR01003163">
    <property type="protein sequence ID" value="GBM84493.1"/>
    <property type="molecule type" value="Genomic_DNA"/>
</dbReference>